<comment type="caution">
    <text evidence="1">The sequence shown here is derived from an EMBL/GenBank/DDBJ whole genome shotgun (WGS) entry which is preliminary data.</text>
</comment>
<dbReference type="HOGENOM" id="CLU_3158529_0_0_9"/>
<evidence type="ECO:0000313" key="2">
    <source>
        <dbReference type="Proteomes" id="UP000024559"/>
    </source>
</evidence>
<organism evidence="1 2">
    <name type="scientific">Streptococcus thermophilus M17PTZA496</name>
    <dbReference type="NCBI Taxonomy" id="1433289"/>
    <lineage>
        <taxon>Bacteria</taxon>
        <taxon>Bacillati</taxon>
        <taxon>Bacillota</taxon>
        <taxon>Bacilli</taxon>
        <taxon>Lactobacillales</taxon>
        <taxon>Streptococcaceae</taxon>
        <taxon>Streptococcus</taxon>
    </lineage>
</organism>
<accession>A0A0E2Q5G1</accession>
<name>A0A0E2Q5G1_STRTR</name>
<dbReference type="EMBL" id="AZJT01000006">
    <property type="protein sequence ID" value="ETW91833.1"/>
    <property type="molecule type" value="Genomic_DNA"/>
</dbReference>
<proteinExistence type="predicted"/>
<dbReference type="Proteomes" id="UP000024559">
    <property type="component" value="Chromosome"/>
</dbReference>
<gene>
    <name evidence="1" type="ORF">X841_00725</name>
</gene>
<reference evidence="2" key="1">
    <citation type="submission" date="2013-12" db="EMBL/GenBank/DDBJ databases">
        <title>Genome sequences of Streptococcus thermophilus strains MTH17CL396 and M17PTZA496 isolated from Fontina cheese in Valle d'Aosta region (Italy).</title>
        <authorList>
            <person name="Treu L."/>
            <person name="Giacomini A."/>
            <person name="Corich V."/>
            <person name="Vendramin V."/>
            <person name="Bovo B."/>
        </authorList>
    </citation>
    <scope>NUCLEOTIDE SEQUENCE [LARGE SCALE GENOMIC DNA]</scope>
    <source>
        <strain evidence="2">M17PTZA496</strain>
    </source>
</reference>
<sequence length="48" mass="5506">MRFVILDFEGFIFIANDGLLCESNNGYFIVKIIGIFWIRVKCGSVAKF</sequence>
<protein>
    <submittedName>
        <fullName evidence="1">Uncharacterized protein</fullName>
    </submittedName>
</protein>
<dbReference type="PATRIC" id="fig|1433289.7.peg.116"/>
<evidence type="ECO:0000313" key="1">
    <source>
        <dbReference type="EMBL" id="ETW91833.1"/>
    </source>
</evidence>
<dbReference type="AlphaFoldDB" id="A0A0E2Q5G1"/>